<keyword evidence="3" id="KW-0408">Iron</keyword>
<dbReference type="Gene3D" id="1.10.340.30">
    <property type="entry name" value="Hypothetical protein, domain 2"/>
    <property type="match status" value="1"/>
</dbReference>
<keyword evidence="2" id="KW-0479">Metal-binding</keyword>
<proteinExistence type="predicted"/>
<evidence type="ECO:0000313" key="6">
    <source>
        <dbReference type="EMBL" id="GAG48518.1"/>
    </source>
</evidence>
<evidence type="ECO:0000256" key="4">
    <source>
        <dbReference type="ARBA" id="ARBA00023014"/>
    </source>
</evidence>
<feature type="domain" description="HhH-GPD" evidence="5">
    <location>
        <begin position="40"/>
        <end position="167"/>
    </location>
</feature>
<sequence>MVKRITKILPEMYDRLLAAYGSQHWWPGDTALEVVVGAILTQNTAWTNVERAIENLRRTDVLNWERLHALPEDELAELIQPAGTFRVKAGRLKAFVDTLFRDHAGSLDSMLAGSLEDVRSRLLLIHGIGPETADAILLYAGDRPTFVVDAYTRRVLRRHLITDHKAD</sequence>
<dbReference type="PANTHER" id="PTHR10359:SF19">
    <property type="entry name" value="DNA REPAIR GLYCOSYLASE MJ1434-RELATED"/>
    <property type="match status" value="1"/>
</dbReference>
<dbReference type="CDD" id="cd00056">
    <property type="entry name" value="ENDO3c"/>
    <property type="match status" value="1"/>
</dbReference>
<dbReference type="SMART" id="SM00478">
    <property type="entry name" value="ENDO3c"/>
    <property type="match status" value="1"/>
</dbReference>
<dbReference type="InterPro" id="IPR011257">
    <property type="entry name" value="DNA_glycosylase"/>
</dbReference>
<evidence type="ECO:0000256" key="2">
    <source>
        <dbReference type="ARBA" id="ARBA00022723"/>
    </source>
</evidence>
<evidence type="ECO:0000256" key="3">
    <source>
        <dbReference type="ARBA" id="ARBA00023004"/>
    </source>
</evidence>
<dbReference type="Pfam" id="PF00730">
    <property type="entry name" value="HhH-GPD"/>
    <property type="match status" value="1"/>
</dbReference>
<name>X0YIW7_9ZZZZ</name>
<dbReference type="InterPro" id="IPR003265">
    <property type="entry name" value="HhH-GPD_domain"/>
</dbReference>
<dbReference type="AlphaFoldDB" id="X0YIW7"/>
<dbReference type="SUPFAM" id="SSF48150">
    <property type="entry name" value="DNA-glycosylase"/>
    <property type="match status" value="1"/>
</dbReference>
<keyword evidence="1" id="KW-0004">4Fe-4S</keyword>
<dbReference type="GO" id="GO:0051539">
    <property type="term" value="F:4 iron, 4 sulfur cluster binding"/>
    <property type="evidence" value="ECO:0007669"/>
    <property type="project" value="UniProtKB-KW"/>
</dbReference>
<gene>
    <name evidence="6" type="ORF">S01H1_80552</name>
</gene>
<keyword evidence="4" id="KW-0411">Iron-sulfur</keyword>
<dbReference type="EMBL" id="BARS01054409">
    <property type="protein sequence ID" value="GAG48518.1"/>
    <property type="molecule type" value="Genomic_DNA"/>
</dbReference>
<evidence type="ECO:0000259" key="5">
    <source>
        <dbReference type="SMART" id="SM00478"/>
    </source>
</evidence>
<dbReference type="GO" id="GO:0046872">
    <property type="term" value="F:metal ion binding"/>
    <property type="evidence" value="ECO:0007669"/>
    <property type="project" value="UniProtKB-KW"/>
</dbReference>
<reference evidence="6" key="1">
    <citation type="journal article" date="2014" name="Front. Microbiol.">
        <title>High frequency of phylogenetically diverse reductive dehalogenase-homologous genes in deep subseafloor sedimentary metagenomes.</title>
        <authorList>
            <person name="Kawai M."/>
            <person name="Futagami T."/>
            <person name="Toyoda A."/>
            <person name="Takaki Y."/>
            <person name="Nishi S."/>
            <person name="Hori S."/>
            <person name="Arai W."/>
            <person name="Tsubouchi T."/>
            <person name="Morono Y."/>
            <person name="Uchiyama I."/>
            <person name="Ito T."/>
            <person name="Fujiyama A."/>
            <person name="Inagaki F."/>
            <person name="Takami H."/>
        </authorList>
    </citation>
    <scope>NUCLEOTIDE SEQUENCE</scope>
    <source>
        <strain evidence="6">Expedition CK06-06</strain>
    </source>
</reference>
<protein>
    <recommendedName>
        <fullName evidence="5">HhH-GPD domain-containing protein</fullName>
    </recommendedName>
</protein>
<comment type="caution">
    <text evidence="6">The sequence shown here is derived from an EMBL/GenBank/DDBJ whole genome shotgun (WGS) entry which is preliminary data.</text>
</comment>
<accession>X0YIW7</accession>
<feature type="non-terminal residue" evidence="6">
    <location>
        <position position="167"/>
    </location>
</feature>
<evidence type="ECO:0000256" key="1">
    <source>
        <dbReference type="ARBA" id="ARBA00022485"/>
    </source>
</evidence>
<organism evidence="6">
    <name type="scientific">marine sediment metagenome</name>
    <dbReference type="NCBI Taxonomy" id="412755"/>
    <lineage>
        <taxon>unclassified sequences</taxon>
        <taxon>metagenomes</taxon>
        <taxon>ecological metagenomes</taxon>
    </lineage>
</organism>
<dbReference type="GO" id="GO:0003824">
    <property type="term" value="F:catalytic activity"/>
    <property type="evidence" value="ECO:0007669"/>
    <property type="project" value="InterPro"/>
</dbReference>
<dbReference type="GO" id="GO:0006284">
    <property type="term" value="P:base-excision repair"/>
    <property type="evidence" value="ECO:0007669"/>
    <property type="project" value="InterPro"/>
</dbReference>
<dbReference type="PANTHER" id="PTHR10359">
    <property type="entry name" value="A/G-SPECIFIC ADENINE GLYCOSYLASE/ENDONUCLEASE III"/>
    <property type="match status" value="1"/>
</dbReference>
<dbReference type="PIRSF" id="PIRSF001435">
    <property type="entry name" value="Nth"/>
    <property type="match status" value="1"/>
</dbReference>